<keyword evidence="4" id="KW-0804">Transcription</keyword>
<dbReference type="Gene3D" id="3.40.190.290">
    <property type="match status" value="1"/>
</dbReference>
<keyword evidence="7" id="KW-1185">Reference proteome</keyword>
<keyword evidence="3" id="KW-0238">DNA-binding</keyword>
<name>A0A1H7VE41_9HYPH</name>
<gene>
    <name evidence="6" type="ORF">SAMN04515666_10760</name>
</gene>
<sequence length="299" mass="32583">MRYVQLRAFHQVALSGGFSKAAQALHLTQPAISDQVRRLEEEYDVALFSRRHRQIVMTPAGHRLLAVTHRLFGAEGEALELLQEERSLRTGSLRIVADSVQHVLDVLTAFRKRHPGIQISVARGNTGSIVEMLTGYEADIGVLGELGDERPFEVLPLNVSPIIAFAARSHPAAIRASLSLAELSDWPLIMREAGSRTRQMLEQRAAESGIALSYAVEAEGREAVGAIVAAGGGIGFVSAAEFGEDDPRLARITLDGPPLLMRETLICLHERRNSKAIQAFFATAQALRSRPEQAGNRVA</sequence>
<dbReference type="SUPFAM" id="SSF53850">
    <property type="entry name" value="Periplasmic binding protein-like II"/>
    <property type="match status" value="1"/>
</dbReference>
<evidence type="ECO:0000256" key="1">
    <source>
        <dbReference type="ARBA" id="ARBA00009437"/>
    </source>
</evidence>
<dbReference type="InterPro" id="IPR036390">
    <property type="entry name" value="WH_DNA-bd_sf"/>
</dbReference>
<dbReference type="InterPro" id="IPR005119">
    <property type="entry name" value="LysR_subst-bd"/>
</dbReference>
<feature type="domain" description="HTH lysR-type" evidence="5">
    <location>
        <begin position="1"/>
        <end position="58"/>
    </location>
</feature>
<protein>
    <submittedName>
        <fullName evidence="6">Aminoethylphosphonate catabolism associated LysR family transcriptional regulator</fullName>
    </submittedName>
</protein>
<dbReference type="STRING" id="1036779.SAMN04515666_10760"/>
<accession>A0A1H7VE41</accession>
<dbReference type="PROSITE" id="PS50931">
    <property type="entry name" value="HTH_LYSR"/>
    <property type="match status" value="1"/>
</dbReference>
<evidence type="ECO:0000259" key="5">
    <source>
        <dbReference type="PROSITE" id="PS50931"/>
    </source>
</evidence>
<reference evidence="7" key="1">
    <citation type="submission" date="2016-10" db="EMBL/GenBank/DDBJ databases">
        <authorList>
            <person name="Varghese N."/>
            <person name="Submissions S."/>
        </authorList>
    </citation>
    <scope>NUCLEOTIDE SEQUENCE [LARGE SCALE GENOMIC DNA]</scope>
    <source>
        <strain evidence="7">LMG 26383,CCUG 61248,R- 45681</strain>
    </source>
</reference>
<dbReference type="InterPro" id="IPR000847">
    <property type="entry name" value="LysR_HTH_N"/>
</dbReference>
<comment type="similarity">
    <text evidence="1">Belongs to the LysR transcriptional regulatory family.</text>
</comment>
<keyword evidence="2" id="KW-0805">Transcription regulation</keyword>
<dbReference type="PANTHER" id="PTHR30126:SF94">
    <property type="entry name" value="LYSR FAMILY TRANSCRIPTIONAL REGULATOR"/>
    <property type="match status" value="1"/>
</dbReference>
<evidence type="ECO:0000256" key="3">
    <source>
        <dbReference type="ARBA" id="ARBA00023125"/>
    </source>
</evidence>
<evidence type="ECO:0000256" key="4">
    <source>
        <dbReference type="ARBA" id="ARBA00023163"/>
    </source>
</evidence>
<dbReference type="SUPFAM" id="SSF46785">
    <property type="entry name" value="Winged helix' DNA-binding domain"/>
    <property type="match status" value="1"/>
</dbReference>
<dbReference type="Proteomes" id="UP000199664">
    <property type="component" value="Unassembled WGS sequence"/>
</dbReference>
<proteinExistence type="inferred from homology"/>
<dbReference type="PRINTS" id="PR00039">
    <property type="entry name" value="HTHLYSR"/>
</dbReference>
<dbReference type="Gene3D" id="1.10.10.10">
    <property type="entry name" value="Winged helix-like DNA-binding domain superfamily/Winged helix DNA-binding domain"/>
    <property type="match status" value="1"/>
</dbReference>
<dbReference type="GO" id="GO:0000976">
    <property type="term" value="F:transcription cis-regulatory region binding"/>
    <property type="evidence" value="ECO:0007669"/>
    <property type="project" value="TreeGrafter"/>
</dbReference>
<organism evidence="6 7">
    <name type="scientific">Bosea lupini</name>
    <dbReference type="NCBI Taxonomy" id="1036779"/>
    <lineage>
        <taxon>Bacteria</taxon>
        <taxon>Pseudomonadati</taxon>
        <taxon>Pseudomonadota</taxon>
        <taxon>Alphaproteobacteria</taxon>
        <taxon>Hyphomicrobiales</taxon>
        <taxon>Boseaceae</taxon>
        <taxon>Bosea</taxon>
    </lineage>
</organism>
<dbReference type="Pfam" id="PF00126">
    <property type="entry name" value="HTH_1"/>
    <property type="match status" value="1"/>
</dbReference>
<evidence type="ECO:0000313" key="7">
    <source>
        <dbReference type="Proteomes" id="UP000199664"/>
    </source>
</evidence>
<dbReference type="InterPro" id="IPR036388">
    <property type="entry name" value="WH-like_DNA-bd_sf"/>
</dbReference>
<dbReference type="Pfam" id="PF03466">
    <property type="entry name" value="LysR_substrate"/>
    <property type="match status" value="1"/>
</dbReference>
<dbReference type="EMBL" id="FOAN01000007">
    <property type="protein sequence ID" value="SEM07503.1"/>
    <property type="molecule type" value="Genomic_DNA"/>
</dbReference>
<dbReference type="RefSeq" id="WP_091838587.1">
    <property type="nucleotide sequence ID" value="NZ_FOAN01000007.1"/>
</dbReference>
<dbReference type="FunFam" id="1.10.10.10:FF:000001">
    <property type="entry name" value="LysR family transcriptional regulator"/>
    <property type="match status" value="1"/>
</dbReference>
<evidence type="ECO:0000256" key="2">
    <source>
        <dbReference type="ARBA" id="ARBA00023015"/>
    </source>
</evidence>
<dbReference type="CDD" id="cd05466">
    <property type="entry name" value="PBP2_LTTR_substrate"/>
    <property type="match status" value="1"/>
</dbReference>
<dbReference type="OrthoDB" id="9803735at2"/>
<dbReference type="AlphaFoldDB" id="A0A1H7VE41"/>
<dbReference type="PANTHER" id="PTHR30126">
    <property type="entry name" value="HTH-TYPE TRANSCRIPTIONAL REGULATOR"/>
    <property type="match status" value="1"/>
</dbReference>
<dbReference type="GO" id="GO:0003700">
    <property type="term" value="F:DNA-binding transcription factor activity"/>
    <property type="evidence" value="ECO:0007669"/>
    <property type="project" value="InterPro"/>
</dbReference>
<evidence type="ECO:0000313" key="6">
    <source>
        <dbReference type="EMBL" id="SEM07503.1"/>
    </source>
</evidence>